<dbReference type="RefSeq" id="WP_359772996.1">
    <property type="nucleotide sequence ID" value="NZ_JBEYRR010000001.1"/>
</dbReference>
<feature type="transmembrane region" description="Helical" evidence="1">
    <location>
        <begin position="185"/>
        <end position="207"/>
    </location>
</feature>
<keyword evidence="1" id="KW-1133">Transmembrane helix</keyword>
<dbReference type="Pfam" id="PF07853">
    <property type="entry name" value="DUF1648"/>
    <property type="match status" value="1"/>
</dbReference>
<keyword evidence="4" id="KW-1185">Reference proteome</keyword>
<comment type="caution">
    <text evidence="3">The sequence shown here is derived from an EMBL/GenBank/DDBJ whole genome shotgun (WGS) entry which is preliminary data.</text>
</comment>
<dbReference type="EMBL" id="JBEYRS010000022">
    <property type="protein sequence ID" value="MEW2367115.1"/>
    <property type="molecule type" value="Genomic_DNA"/>
</dbReference>
<keyword evidence="1" id="KW-0472">Membrane</keyword>
<feature type="transmembrane region" description="Helical" evidence="1">
    <location>
        <begin position="58"/>
        <end position="80"/>
    </location>
</feature>
<organism evidence="3 4">
    <name type="scientific">Streptomyces huasconensis</name>
    <dbReference type="NCBI Taxonomy" id="1854574"/>
    <lineage>
        <taxon>Bacteria</taxon>
        <taxon>Bacillati</taxon>
        <taxon>Actinomycetota</taxon>
        <taxon>Actinomycetes</taxon>
        <taxon>Kitasatosporales</taxon>
        <taxon>Streptomycetaceae</taxon>
        <taxon>Streptomyces</taxon>
    </lineage>
</organism>
<reference evidence="3 4" key="1">
    <citation type="submission" date="2024-06" db="EMBL/GenBank/DDBJ databases">
        <title>The Natural Products Discovery Center: Release of the First 8490 Sequenced Strains for Exploring Actinobacteria Biosynthetic Diversity.</title>
        <authorList>
            <person name="Kalkreuter E."/>
            <person name="Kautsar S.A."/>
            <person name="Yang D."/>
            <person name="Bader C.D."/>
            <person name="Teijaro C.N."/>
            <person name="Fluegel L."/>
            <person name="Davis C.M."/>
            <person name="Simpson J.R."/>
            <person name="Lauterbach L."/>
            <person name="Steele A.D."/>
            <person name="Gui C."/>
            <person name="Meng S."/>
            <person name="Li G."/>
            <person name="Viehrig K."/>
            <person name="Ye F."/>
            <person name="Su P."/>
            <person name="Kiefer A.F."/>
            <person name="Nichols A."/>
            <person name="Cepeda A.J."/>
            <person name="Yan W."/>
            <person name="Fan B."/>
            <person name="Jiang Y."/>
            <person name="Adhikari A."/>
            <person name="Zheng C.-J."/>
            <person name="Schuster L."/>
            <person name="Cowan T.M."/>
            <person name="Smanski M.J."/>
            <person name="Chevrette M.G."/>
            <person name="De Carvalho L.P.S."/>
            <person name="Shen B."/>
        </authorList>
    </citation>
    <scope>NUCLEOTIDE SEQUENCE [LARGE SCALE GENOMIC DNA]</scope>
    <source>
        <strain evidence="3 4">NPDC047833</strain>
    </source>
</reference>
<evidence type="ECO:0000313" key="4">
    <source>
        <dbReference type="Proteomes" id="UP001553843"/>
    </source>
</evidence>
<dbReference type="InterPro" id="IPR012867">
    <property type="entry name" value="DUF1648"/>
</dbReference>
<accession>A0ABV3M5Z7</accession>
<evidence type="ECO:0000259" key="2">
    <source>
        <dbReference type="Pfam" id="PF07853"/>
    </source>
</evidence>
<keyword evidence="1" id="KW-0812">Transmembrane</keyword>
<sequence>MNAQVRRAGGTVWAAAAWGAGVLALLLGLPPAASRRLPDRLATHWGAGGRPDDSMPLWAAALFPALVWLVLMLVVTFLARRPGGATGPAPRGWAGVTLASGGVFLAGGQASIVWANLDKSTWRDADSVTPWVVSIFAIALAAGVLAWLALRRPADGAQGVTSGPGMRIPADQQLAWFARTSNRGLTMAATVTGITGLALLAAGYGGLFSLHPALFAPFALAALAFLGCSSVQVRVSERGMKVTFGPLGWPGRHWPVKDIDSARVEHRTPAQVGGWGYRLSGLGTTVMVRGGQCLVIRAKGKDFAVSVDDAERGAALLNSLREESRTNSPAAEDTSH</sequence>
<evidence type="ECO:0000313" key="3">
    <source>
        <dbReference type="EMBL" id="MEW2367115.1"/>
    </source>
</evidence>
<name>A0ABV3M5Z7_9ACTN</name>
<feature type="transmembrane region" description="Helical" evidence="1">
    <location>
        <begin position="128"/>
        <end position="150"/>
    </location>
</feature>
<proteinExistence type="predicted"/>
<dbReference type="Proteomes" id="UP001553843">
    <property type="component" value="Unassembled WGS sequence"/>
</dbReference>
<feature type="domain" description="DUF1648" evidence="2">
    <location>
        <begin position="23"/>
        <end position="66"/>
    </location>
</feature>
<evidence type="ECO:0000256" key="1">
    <source>
        <dbReference type="SAM" id="Phobius"/>
    </source>
</evidence>
<feature type="transmembrane region" description="Helical" evidence="1">
    <location>
        <begin position="92"/>
        <end position="116"/>
    </location>
</feature>
<gene>
    <name evidence="3" type="ORF">AB0887_34895</name>
</gene>
<protein>
    <submittedName>
        <fullName evidence="3">DUF1648 domain-containing protein</fullName>
    </submittedName>
</protein>
<feature type="transmembrane region" description="Helical" evidence="1">
    <location>
        <begin position="213"/>
        <end position="231"/>
    </location>
</feature>